<dbReference type="InterPro" id="IPR000182">
    <property type="entry name" value="GNAT_dom"/>
</dbReference>
<evidence type="ECO:0000313" key="5">
    <source>
        <dbReference type="Proteomes" id="UP000587527"/>
    </source>
</evidence>
<dbReference type="Pfam" id="PF13302">
    <property type="entry name" value="Acetyltransf_3"/>
    <property type="match status" value="1"/>
</dbReference>
<dbReference type="EMBL" id="JACHMN010000003">
    <property type="protein sequence ID" value="MBB5873794.1"/>
    <property type="molecule type" value="Genomic_DNA"/>
</dbReference>
<keyword evidence="1 4" id="KW-0808">Transferase</keyword>
<dbReference type="CDD" id="cd04301">
    <property type="entry name" value="NAT_SF"/>
    <property type="match status" value="1"/>
</dbReference>
<organism evidence="4 5">
    <name type="scientific">Allocatelliglobosispora scoriae</name>
    <dbReference type="NCBI Taxonomy" id="643052"/>
    <lineage>
        <taxon>Bacteria</taxon>
        <taxon>Bacillati</taxon>
        <taxon>Actinomycetota</taxon>
        <taxon>Actinomycetes</taxon>
        <taxon>Micromonosporales</taxon>
        <taxon>Micromonosporaceae</taxon>
        <taxon>Allocatelliglobosispora</taxon>
    </lineage>
</organism>
<dbReference type="AlphaFoldDB" id="A0A841C084"/>
<evidence type="ECO:0000256" key="2">
    <source>
        <dbReference type="ARBA" id="ARBA00023315"/>
    </source>
</evidence>
<dbReference type="GO" id="GO:0016747">
    <property type="term" value="F:acyltransferase activity, transferring groups other than amino-acyl groups"/>
    <property type="evidence" value="ECO:0007669"/>
    <property type="project" value="InterPro"/>
</dbReference>
<accession>A0A841C084</accession>
<keyword evidence="5" id="KW-1185">Reference proteome</keyword>
<dbReference type="Gene3D" id="3.40.630.30">
    <property type="match status" value="1"/>
</dbReference>
<evidence type="ECO:0000259" key="3">
    <source>
        <dbReference type="PROSITE" id="PS51186"/>
    </source>
</evidence>
<dbReference type="SUPFAM" id="SSF55729">
    <property type="entry name" value="Acyl-CoA N-acyltransferases (Nat)"/>
    <property type="match status" value="1"/>
</dbReference>
<comment type="caution">
    <text evidence="4">The sequence shown here is derived from an EMBL/GenBank/DDBJ whole genome shotgun (WGS) entry which is preliminary data.</text>
</comment>
<dbReference type="Proteomes" id="UP000587527">
    <property type="component" value="Unassembled WGS sequence"/>
</dbReference>
<evidence type="ECO:0000256" key="1">
    <source>
        <dbReference type="ARBA" id="ARBA00022679"/>
    </source>
</evidence>
<name>A0A841C084_9ACTN</name>
<evidence type="ECO:0000313" key="4">
    <source>
        <dbReference type="EMBL" id="MBB5873794.1"/>
    </source>
</evidence>
<reference evidence="4 5" key="1">
    <citation type="submission" date="2020-08" db="EMBL/GenBank/DDBJ databases">
        <title>Sequencing the genomes of 1000 actinobacteria strains.</title>
        <authorList>
            <person name="Klenk H.-P."/>
        </authorList>
    </citation>
    <scope>NUCLEOTIDE SEQUENCE [LARGE SCALE GENOMIC DNA]</scope>
    <source>
        <strain evidence="4 5">DSM 45362</strain>
    </source>
</reference>
<proteinExistence type="predicted"/>
<sequence>MTATLTGDTVLLRPATTADIPRLAEIRATPAVLAHWHTDGDLPAELAEDLVDPELATLVVEHGGTVVGAIQWGAEEDPIYRHASIDIYLDPAVHGRGLGTDAVRTLARHLIAERGFHRLVIDPSADNAAAIACYTRVGFRPVGILRQYERDTDGKGWHDGLLMDLLARTSPPSPRGNPRKFALIKGRLTIRGVRYAASLPLINANFRGVGGRGYSATKRKSRVRFAGSMPDWDAGMPRIDVGWSSA</sequence>
<protein>
    <submittedName>
        <fullName evidence="4">RimJ/RimL family protein N-acetyltransferase</fullName>
    </submittedName>
</protein>
<dbReference type="PANTHER" id="PTHR43877">
    <property type="entry name" value="AMINOALKYLPHOSPHONATE N-ACETYLTRANSFERASE-RELATED-RELATED"/>
    <property type="match status" value="1"/>
</dbReference>
<feature type="domain" description="N-acetyltransferase" evidence="3">
    <location>
        <begin position="10"/>
        <end position="168"/>
    </location>
</feature>
<dbReference type="PROSITE" id="PS51186">
    <property type="entry name" value="GNAT"/>
    <property type="match status" value="1"/>
</dbReference>
<dbReference type="PANTHER" id="PTHR43877:SF2">
    <property type="entry name" value="AMINOALKYLPHOSPHONATE N-ACETYLTRANSFERASE-RELATED"/>
    <property type="match status" value="1"/>
</dbReference>
<dbReference type="InterPro" id="IPR016181">
    <property type="entry name" value="Acyl_CoA_acyltransferase"/>
</dbReference>
<keyword evidence="2" id="KW-0012">Acyltransferase</keyword>
<gene>
    <name evidence="4" type="ORF">F4553_007228</name>
</gene>
<dbReference type="InterPro" id="IPR050832">
    <property type="entry name" value="Bact_Acetyltransf"/>
</dbReference>